<dbReference type="InParanoid" id="A0A0H2S6D7"/>
<feature type="region of interest" description="Disordered" evidence="1">
    <location>
        <begin position="1"/>
        <end position="29"/>
    </location>
</feature>
<evidence type="ECO:0000256" key="1">
    <source>
        <dbReference type="SAM" id="MobiDB-lite"/>
    </source>
</evidence>
<evidence type="ECO:0000313" key="3">
    <source>
        <dbReference type="Proteomes" id="UP000053477"/>
    </source>
</evidence>
<accession>A0A0H2S6D7</accession>
<organism evidence="2 3">
    <name type="scientific">Schizopora paradoxa</name>
    <dbReference type="NCBI Taxonomy" id="27342"/>
    <lineage>
        <taxon>Eukaryota</taxon>
        <taxon>Fungi</taxon>
        <taxon>Dikarya</taxon>
        <taxon>Basidiomycota</taxon>
        <taxon>Agaricomycotina</taxon>
        <taxon>Agaricomycetes</taxon>
        <taxon>Hymenochaetales</taxon>
        <taxon>Schizoporaceae</taxon>
        <taxon>Schizopora</taxon>
    </lineage>
</organism>
<proteinExistence type="predicted"/>
<evidence type="ECO:0000313" key="2">
    <source>
        <dbReference type="EMBL" id="KLO19807.1"/>
    </source>
</evidence>
<keyword evidence="3" id="KW-1185">Reference proteome</keyword>
<sequence>MSSLLKSDRRRSESEKREQDSDGEKQVADRRSRWCASMVDIGKTISMTTSCFWDLIEGTSNTSMKNKYDGWLDGRRSRDTGCGRAKDKDDVESIPSPWLSSVPNQFYIRNATSFHRQSSSTFDRRLHCSMLIGETRRDGRNGHHSYVSYQRHLLTRHLQCICAPRRRPALIHPDRYNSTRHLPPEPYSHHPRAVW</sequence>
<dbReference type="AlphaFoldDB" id="A0A0H2S6D7"/>
<reference evidence="2 3" key="1">
    <citation type="submission" date="2015-04" db="EMBL/GenBank/DDBJ databases">
        <title>Complete genome sequence of Schizopora paradoxa KUC8140, a cosmopolitan wood degrader in East Asia.</title>
        <authorList>
            <consortium name="DOE Joint Genome Institute"/>
            <person name="Min B."/>
            <person name="Park H."/>
            <person name="Jang Y."/>
            <person name="Kim J.-J."/>
            <person name="Kim K.H."/>
            <person name="Pangilinan J."/>
            <person name="Lipzen A."/>
            <person name="Riley R."/>
            <person name="Grigoriev I.V."/>
            <person name="Spatafora J.W."/>
            <person name="Choi I.-G."/>
        </authorList>
    </citation>
    <scope>NUCLEOTIDE SEQUENCE [LARGE SCALE GENOMIC DNA]</scope>
    <source>
        <strain evidence="2 3">KUC8140</strain>
    </source>
</reference>
<dbReference type="Proteomes" id="UP000053477">
    <property type="component" value="Unassembled WGS sequence"/>
</dbReference>
<gene>
    <name evidence="2" type="ORF">SCHPADRAFT_41456</name>
</gene>
<name>A0A0H2S6D7_9AGAM</name>
<dbReference type="EMBL" id="KQ085884">
    <property type="protein sequence ID" value="KLO19807.1"/>
    <property type="molecule type" value="Genomic_DNA"/>
</dbReference>
<feature type="region of interest" description="Disordered" evidence="1">
    <location>
        <begin position="174"/>
        <end position="195"/>
    </location>
</feature>
<protein>
    <submittedName>
        <fullName evidence="2">Uncharacterized protein</fullName>
    </submittedName>
</protein>